<feature type="compositionally biased region" description="Basic and acidic residues" evidence="1">
    <location>
        <begin position="32"/>
        <end position="45"/>
    </location>
</feature>
<gene>
    <name evidence="2" type="ORF">NEOLEDRAFT_1055714</name>
</gene>
<dbReference type="Pfam" id="PF10346">
    <property type="entry name" value="Con-6"/>
    <property type="match status" value="2"/>
</dbReference>
<name>A0A165VGP7_9AGAM</name>
<accession>A0A165VGP7</accession>
<dbReference type="AlphaFoldDB" id="A0A165VGP7"/>
<feature type="compositionally biased region" description="Basic and acidic residues" evidence="1">
    <location>
        <begin position="15"/>
        <end position="25"/>
    </location>
</feature>
<dbReference type="PANTHER" id="PTHR36576">
    <property type="entry name" value="UPF0654 PROTEIN C11D3.01C-RELATED"/>
    <property type="match status" value="1"/>
</dbReference>
<dbReference type="GO" id="GO:0005737">
    <property type="term" value="C:cytoplasm"/>
    <property type="evidence" value="ECO:0007669"/>
    <property type="project" value="TreeGrafter"/>
</dbReference>
<sequence length="78" mass="8904">MRLQAAIKNPNVSNEAKERSQHIFEDMESQPEEVHYPMKDEKSDTRVNAGYKATMKNPNVSTEAKENAEQILEERGAI</sequence>
<dbReference type="InParanoid" id="A0A165VGP7"/>
<reference evidence="2 3" key="1">
    <citation type="journal article" date="2016" name="Mol. Biol. Evol.">
        <title>Comparative Genomics of Early-Diverging Mushroom-Forming Fungi Provides Insights into the Origins of Lignocellulose Decay Capabilities.</title>
        <authorList>
            <person name="Nagy L.G."/>
            <person name="Riley R."/>
            <person name="Tritt A."/>
            <person name="Adam C."/>
            <person name="Daum C."/>
            <person name="Floudas D."/>
            <person name="Sun H."/>
            <person name="Yadav J.S."/>
            <person name="Pangilinan J."/>
            <person name="Larsson K.H."/>
            <person name="Matsuura K."/>
            <person name="Barry K."/>
            <person name="Labutti K."/>
            <person name="Kuo R."/>
            <person name="Ohm R.A."/>
            <person name="Bhattacharya S.S."/>
            <person name="Shirouzu T."/>
            <person name="Yoshinaga Y."/>
            <person name="Martin F.M."/>
            <person name="Grigoriev I.V."/>
            <person name="Hibbett D.S."/>
        </authorList>
    </citation>
    <scope>NUCLEOTIDE SEQUENCE [LARGE SCALE GENOMIC DNA]</scope>
    <source>
        <strain evidence="2 3">HHB14362 ss-1</strain>
    </source>
</reference>
<dbReference type="EMBL" id="KV425553">
    <property type="protein sequence ID" value="KZT29648.1"/>
    <property type="molecule type" value="Genomic_DNA"/>
</dbReference>
<proteinExistence type="predicted"/>
<evidence type="ECO:0008006" key="4">
    <source>
        <dbReference type="Google" id="ProtNLM"/>
    </source>
</evidence>
<evidence type="ECO:0000313" key="3">
    <source>
        <dbReference type="Proteomes" id="UP000076761"/>
    </source>
</evidence>
<evidence type="ECO:0000313" key="2">
    <source>
        <dbReference type="EMBL" id="KZT29648.1"/>
    </source>
</evidence>
<dbReference type="PANTHER" id="PTHR36576:SF1">
    <property type="entry name" value="UPF0654 PROTEIN C11D3.01C-RELATED"/>
    <property type="match status" value="1"/>
</dbReference>
<dbReference type="OrthoDB" id="5419162at2759"/>
<evidence type="ECO:0000256" key="1">
    <source>
        <dbReference type="SAM" id="MobiDB-lite"/>
    </source>
</evidence>
<protein>
    <recommendedName>
        <fullName evidence="4">Conidiation protein 6</fullName>
    </recommendedName>
</protein>
<keyword evidence="3" id="KW-1185">Reference proteome</keyword>
<dbReference type="InterPro" id="IPR018824">
    <property type="entry name" value="Conidiation-specific_6"/>
</dbReference>
<feature type="region of interest" description="Disordered" evidence="1">
    <location>
        <begin position="1"/>
        <end position="46"/>
    </location>
</feature>
<dbReference type="InterPro" id="IPR052670">
    <property type="entry name" value="UPF0654_domain"/>
</dbReference>
<organism evidence="2 3">
    <name type="scientific">Neolentinus lepideus HHB14362 ss-1</name>
    <dbReference type="NCBI Taxonomy" id="1314782"/>
    <lineage>
        <taxon>Eukaryota</taxon>
        <taxon>Fungi</taxon>
        <taxon>Dikarya</taxon>
        <taxon>Basidiomycota</taxon>
        <taxon>Agaricomycotina</taxon>
        <taxon>Agaricomycetes</taxon>
        <taxon>Gloeophyllales</taxon>
        <taxon>Gloeophyllaceae</taxon>
        <taxon>Neolentinus</taxon>
    </lineage>
</organism>
<dbReference type="Proteomes" id="UP000076761">
    <property type="component" value="Unassembled WGS sequence"/>
</dbReference>